<name>A0A1V9Y449_9STRA</name>
<dbReference type="Gene3D" id="3.40.640.10">
    <property type="entry name" value="Type I PLP-dependent aspartate aminotransferase-like (Major domain)"/>
    <property type="match status" value="1"/>
</dbReference>
<gene>
    <name evidence="3" type="ORF">THRCLA_12033</name>
</gene>
<organism evidence="3 4">
    <name type="scientific">Thraustotheca clavata</name>
    <dbReference type="NCBI Taxonomy" id="74557"/>
    <lineage>
        <taxon>Eukaryota</taxon>
        <taxon>Sar</taxon>
        <taxon>Stramenopiles</taxon>
        <taxon>Oomycota</taxon>
        <taxon>Saprolegniomycetes</taxon>
        <taxon>Saprolegniales</taxon>
        <taxon>Achlyaceae</taxon>
        <taxon>Thraustotheca</taxon>
    </lineage>
</organism>
<accession>A0A1V9Y449</accession>
<comment type="caution">
    <text evidence="3">The sequence shown here is derived from an EMBL/GenBank/DDBJ whole genome shotgun (WGS) entry which is preliminary data.</text>
</comment>
<dbReference type="InterPro" id="IPR000192">
    <property type="entry name" value="Aminotrans_V_dom"/>
</dbReference>
<dbReference type="Gene3D" id="3.90.1150.10">
    <property type="entry name" value="Aspartate Aminotransferase, domain 1"/>
    <property type="match status" value="1"/>
</dbReference>
<dbReference type="InterPro" id="IPR015424">
    <property type="entry name" value="PyrdxlP-dep_Trfase"/>
</dbReference>
<evidence type="ECO:0000313" key="3">
    <source>
        <dbReference type="EMBL" id="OQR80484.1"/>
    </source>
</evidence>
<evidence type="ECO:0000256" key="1">
    <source>
        <dbReference type="ARBA" id="ARBA00022898"/>
    </source>
</evidence>
<dbReference type="InterPro" id="IPR015422">
    <property type="entry name" value="PyrdxlP-dep_Trfase_small"/>
</dbReference>
<reference evidence="3 4" key="1">
    <citation type="journal article" date="2014" name="Genome Biol. Evol.">
        <title>The secreted proteins of Achlya hypogyna and Thraustotheca clavata identify the ancestral oomycete secretome and reveal gene acquisitions by horizontal gene transfer.</title>
        <authorList>
            <person name="Misner I."/>
            <person name="Blouin N."/>
            <person name="Leonard G."/>
            <person name="Richards T.A."/>
            <person name="Lane C.E."/>
        </authorList>
    </citation>
    <scope>NUCLEOTIDE SEQUENCE [LARGE SCALE GENOMIC DNA]</scope>
    <source>
        <strain evidence="3 4">ATCC 34112</strain>
    </source>
</reference>
<evidence type="ECO:0000313" key="4">
    <source>
        <dbReference type="Proteomes" id="UP000243217"/>
    </source>
</evidence>
<dbReference type="InterPro" id="IPR015421">
    <property type="entry name" value="PyrdxlP-dep_Trfase_major"/>
</dbReference>
<feature type="domain" description="Aminotransferase class V" evidence="2">
    <location>
        <begin position="113"/>
        <end position="357"/>
    </location>
</feature>
<dbReference type="STRING" id="74557.A0A1V9Y449"/>
<sequence>MPLPSINHECYFAKVQASLLQDKASHSAPPPVPFDDDLVLFQRPPGVEYGHRIKELLFKLDPTIAMLNNGSYGACPKPVFAVRQQYLELQEFEPVQFFSDLGSRLVRVLRAMAEYLNVPPVHLNIVHNASAGTTNVLRSIPLNKDNAVVSFSLGYAAVDKQILQICEKSGAKHVVVNVEMPYTHENIIATFVKVLQTTSNIGIVVVDHITSSTGIIMPVHDIIQLCRGRKIPVLVDGAHAIGQIPIDLNALQPDFYVSNFHKWMFAPKSCALLYIRDATQSQFHVQPAVVSHGYGLGYGAEHGYLGTLDYSAWLSIPAALNFHAKMGGTDLMARNHRECLAAAKKLAAALKTSLLVSDDSLVGSFCVVLLPPSLFSFALDTPSK</sequence>
<dbReference type="PANTHER" id="PTHR43092:SF2">
    <property type="entry name" value="HERCYNYLCYSTEINE SULFOXIDE LYASE"/>
    <property type="match status" value="1"/>
</dbReference>
<dbReference type="AlphaFoldDB" id="A0A1V9Y449"/>
<feature type="non-terminal residue" evidence="3">
    <location>
        <position position="384"/>
    </location>
</feature>
<keyword evidence="1" id="KW-0663">Pyridoxal phosphate</keyword>
<keyword evidence="4" id="KW-1185">Reference proteome</keyword>
<dbReference type="Proteomes" id="UP000243217">
    <property type="component" value="Unassembled WGS sequence"/>
</dbReference>
<dbReference type="PANTHER" id="PTHR43092">
    <property type="entry name" value="L-CYSTEINE DESULFHYDRASE"/>
    <property type="match status" value="1"/>
</dbReference>
<protein>
    <submittedName>
        <fullName evidence="3">Isopenicillin N-epimerase</fullName>
    </submittedName>
</protein>
<dbReference type="OrthoDB" id="5978656at2759"/>
<proteinExistence type="predicted"/>
<evidence type="ECO:0000259" key="2">
    <source>
        <dbReference type="Pfam" id="PF00266"/>
    </source>
</evidence>
<dbReference type="SUPFAM" id="SSF53383">
    <property type="entry name" value="PLP-dependent transferases"/>
    <property type="match status" value="1"/>
</dbReference>
<dbReference type="Pfam" id="PF00266">
    <property type="entry name" value="Aminotran_5"/>
    <property type="match status" value="1"/>
</dbReference>
<dbReference type="EMBL" id="JNBS01005239">
    <property type="protein sequence ID" value="OQR80484.1"/>
    <property type="molecule type" value="Genomic_DNA"/>
</dbReference>